<dbReference type="InterPro" id="IPR027705">
    <property type="entry name" value="Flotillin_fam"/>
</dbReference>
<dbReference type="eggNOG" id="KOG2668">
    <property type="taxonomic scope" value="Eukaryota"/>
</dbReference>
<dbReference type="Pfam" id="PF01145">
    <property type="entry name" value="Band_7"/>
    <property type="match status" value="1"/>
</dbReference>
<dbReference type="AlphaFoldDB" id="V5G865"/>
<evidence type="ECO:0000256" key="3">
    <source>
        <dbReference type="ARBA" id="ARBA00022475"/>
    </source>
</evidence>
<evidence type="ECO:0000256" key="1">
    <source>
        <dbReference type="ARBA" id="ARBA00004236"/>
    </source>
</evidence>
<feature type="region of interest" description="Disordered" evidence="6">
    <location>
        <begin position="432"/>
        <end position="452"/>
    </location>
</feature>
<dbReference type="SUPFAM" id="SSF117892">
    <property type="entry name" value="Band 7/SPFH domain"/>
    <property type="match status" value="1"/>
</dbReference>
<dbReference type="EMBL" id="BAUL01000235">
    <property type="protein sequence ID" value="GAD98206.1"/>
    <property type="molecule type" value="Genomic_DNA"/>
</dbReference>
<comment type="caution">
    <text evidence="8">The sequence shown here is derived from an EMBL/GenBank/DDBJ whole genome shotgun (WGS) entry which is preliminary data.</text>
</comment>
<comment type="similarity">
    <text evidence="2 5">Belongs to the band 7/mec-2 family. Flotillin subfamily.</text>
</comment>
<dbReference type="HOGENOM" id="CLU_030844_1_1_1"/>
<dbReference type="Gene3D" id="3.30.479.30">
    <property type="entry name" value="Band 7 domain"/>
    <property type="match status" value="1"/>
</dbReference>
<keyword evidence="4" id="KW-0472">Membrane</keyword>
<name>V5G865_BYSSN</name>
<dbReference type="InterPro" id="IPR001107">
    <property type="entry name" value="Band_7"/>
</dbReference>
<dbReference type="PANTHER" id="PTHR13806:SF31">
    <property type="entry name" value="FLOTILLIN-LIKE PROTEIN 1-RELATED"/>
    <property type="match status" value="1"/>
</dbReference>
<evidence type="ECO:0000313" key="9">
    <source>
        <dbReference type="Proteomes" id="UP000018001"/>
    </source>
</evidence>
<evidence type="ECO:0000256" key="2">
    <source>
        <dbReference type="ARBA" id="ARBA00007161"/>
    </source>
</evidence>
<accession>V5G865</accession>
<evidence type="ECO:0000256" key="5">
    <source>
        <dbReference type="RuleBase" id="RU366054"/>
    </source>
</evidence>
<keyword evidence="3" id="KW-1003">Cell membrane</keyword>
<dbReference type="GO" id="GO:0005886">
    <property type="term" value="C:plasma membrane"/>
    <property type="evidence" value="ECO:0007669"/>
    <property type="project" value="UniProtKB-SubCell"/>
</dbReference>
<dbReference type="InParanoid" id="V5G865"/>
<dbReference type="Proteomes" id="UP000018001">
    <property type="component" value="Unassembled WGS sequence"/>
</dbReference>
<dbReference type="OrthoDB" id="6080404at2759"/>
<dbReference type="InterPro" id="IPR036013">
    <property type="entry name" value="Band_7/SPFH_dom_sf"/>
</dbReference>
<feature type="domain" description="Band 7" evidence="7">
    <location>
        <begin position="33"/>
        <end position="193"/>
    </location>
</feature>
<evidence type="ECO:0000259" key="7">
    <source>
        <dbReference type="Pfam" id="PF01145"/>
    </source>
</evidence>
<proteinExistence type="inferred from homology"/>
<evidence type="ECO:0000256" key="6">
    <source>
        <dbReference type="SAM" id="MobiDB-lite"/>
    </source>
</evidence>
<protein>
    <recommendedName>
        <fullName evidence="7">Band 7 domain-containing protein</fullName>
    </recommendedName>
</protein>
<organism evidence="8 9">
    <name type="scientific">Byssochlamys spectabilis (strain No. 5 / NBRC 109023)</name>
    <name type="common">Paecilomyces variotii</name>
    <dbReference type="NCBI Taxonomy" id="1356009"/>
    <lineage>
        <taxon>Eukaryota</taxon>
        <taxon>Fungi</taxon>
        <taxon>Dikarya</taxon>
        <taxon>Ascomycota</taxon>
        <taxon>Pezizomycotina</taxon>
        <taxon>Eurotiomycetes</taxon>
        <taxon>Eurotiomycetidae</taxon>
        <taxon>Eurotiales</taxon>
        <taxon>Thermoascaceae</taxon>
        <taxon>Paecilomyces</taxon>
    </lineage>
</organism>
<evidence type="ECO:0000313" key="8">
    <source>
        <dbReference type="EMBL" id="GAD98206.1"/>
    </source>
</evidence>
<keyword evidence="9" id="KW-1185">Reference proteome</keyword>
<gene>
    <name evidence="8" type="ORF">PVAR5_6897</name>
</gene>
<dbReference type="PANTHER" id="PTHR13806">
    <property type="entry name" value="FLOTILLIN-RELATED"/>
    <property type="match status" value="1"/>
</dbReference>
<evidence type="ECO:0000256" key="4">
    <source>
        <dbReference type="ARBA" id="ARBA00023136"/>
    </source>
</evidence>
<reference evidence="9" key="1">
    <citation type="journal article" date="2014" name="Genome Announc.">
        <title>Draft genome sequence of the formaldehyde-resistant fungus Byssochlamys spectabilis No. 5 (anamorph Paecilomyces variotii No. 5) (NBRC109023).</title>
        <authorList>
            <person name="Oka T."/>
            <person name="Ekino K."/>
            <person name="Fukuda K."/>
            <person name="Nomura Y."/>
        </authorList>
    </citation>
    <scope>NUCLEOTIDE SEQUENCE [LARGE SCALE GENOMIC DNA]</scope>
    <source>
        <strain evidence="9">No. 5 / NBRC 109023</strain>
    </source>
</reference>
<comment type="subcellular location">
    <subcellularLocation>
        <location evidence="1">Cell membrane</location>
    </subcellularLocation>
</comment>
<sequence>MMFGYKTAKVGEYLIINCGGMDDIRICKKAFAKPWQRVSRISMAPYEVRYRGLPSTVEKHEFNLDIAFIVAPDDNADGLKRYALTFSRYGRNPVVNVSRCEKVVKDLVNIIKAEVNATVSQLTIEEIFKERDIFKDAVMGNVQKQLQTFGIRVIGASIMDISDTMCHPYFSYASRNFEEAVSNQAQIDRAETEMKGEVGKARVAALKSQEVSKIEAETITLETDCKKAKADAETELSRHKQELNNRLEVAKMTAKRHYEMTDAELQRQVEVKKAERELERLRASEVVQSKASRESAQEKADARLYEENKEADAALYKVRLEADALYYYQKREAEGMLEMAKAYGALVNVLGGPQGFLQYKMIESGTYEKLAKATGLAINGLQPKITMWNTGNGDSSSDNPIRNILQSLPPLFSTIHDQTGIAPPSWLARMPRNNGLEEDESQEIIPKTALLN</sequence>